<organism evidence="1 3">
    <name type="scientific">Pedobacter hiemivivus</name>
    <dbReference type="NCBI Taxonomy" id="2530454"/>
    <lineage>
        <taxon>Bacteria</taxon>
        <taxon>Pseudomonadati</taxon>
        <taxon>Bacteroidota</taxon>
        <taxon>Sphingobacteriia</taxon>
        <taxon>Sphingobacteriales</taxon>
        <taxon>Sphingobacteriaceae</taxon>
        <taxon>Pedobacter</taxon>
    </lineage>
</organism>
<keyword evidence="3" id="KW-1185">Reference proteome</keyword>
<evidence type="ECO:0000313" key="2">
    <source>
        <dbReference type="EMBL" id="TKC55558.1"/>
    </source>
</evidence>
<dbReference type="Pfam" id="PF12771">
    <property type="entry name" value="SusD-like_2"/>
    <property type="match status" value="1"/>
</dbReference>
<dbReference type="Proteomes" id="UP000309594">
    <property type="component" value="Unassembled WGS sequence"/>
</dbReference>
<name>A0A4R0MV92_9SPHI</name>
<dbReference type="SUPFAM" id="SSF48452">
    <property type="entry name" value="TPR-like"/>
    <property type="match status" value="1"/>
</dbReference>
<reference evidence="2 4" key="2">
    <citation type="submission" date="2019-04" db="EMBL/GenBank/DDBJ databases">
        <title>Pedobacter sp. RP-1-16 sp. nov., isolated from Arctic soil.</title>
        <authorList>
            <person name="Dahal R.H."/>
            <person name="Kim D.-U."/>
        </authorList>
    </citation>
    <scope>NUCLEOTIDE SEQUENCE [LARGE SCALE GENOMIC DNA]</scope>
    <source>
        <strain evidence="2 4">RP-1-16</strain>
    </source>
</reference>
<dbReference type="OrthoDB" id="9766256at2"/>
<gene>
    <name evidence="1" type="ORF">EZ444_19375</name>
    <name evidence="2" type="ORF">FBD94_24690</name>
</gene>
<dbReference type="Proteomes" id="UP000291117">
    <property type="component" value="Unassembled WGS sequence"/>
</dbReference>
<comment type="caution">
    <text evidence="1">The sequence shown here is derived from an EMBL/GenBank/DDBJ whole genome shotgun (WGS) entry which is preliminary data.</text>
</comment>
<protein>
    <submittedName>
        <fullName evidence="1">SusD/RagB family nutrient-binding outer membrane lipoprotein</fullName>
    </submittedName>
</protein>
<evidence type="ECO:0000313" key="3">
    <source>
        <dbReference type="Proteomes" id="UP000291117"/>
    </source>
</evidence>
<dbReference type="PROSITE" id="PS51257">
    <property type="entry name" value="PROKAR_LIPOPROTEIN"/>
    <property type="match status" value="1"/>
</dbReference>
<evidence type="ECO:0000313" key="1">
    <source>
        <dbReference type="EMBL" id="TCC91065.1"/>
    </source>
</evidence>
<dbReference type="AlphaFoldDB" id="A0A4R0MV92"/>
<dbReference type="Gene3D" id="1.25.40.390">
    <property type="match status" value="1"/>
</dbReference>
<dbReference type="EMBL" id="SWDX01000016">
    <property type="protein sequence ID" value="TKC55558.1"/>
    <property type="molecule type" value="Genomic_DNA"/>
</dbReference>
<accession>A0A4U1FXD4</accession>
<evidence type="ECO:0000313" key="4">
    <source>
        <dbReference type="Proteomes" id="UP000309594"/>
    </source>
</evidence>
<keyword evidence="1" id="KW-0449">Lipoprotein</keyword>
<dbReference type="RefSeq" id="WP_131610803.1">
    <property type="nucleotide sequence ID" value="NZ_SJSM01000015.1"/>
</dbReference>
<sequence length="478" mass="54149">MRKIIIALLITGSLVSCTKNFSELNTSKDGAKFTAPETLLGPAVHTVIKNNLNRCLRLTHELMQVHVTTSDGDEIHRYVIRPLESDYMWNNWYLQLTNIKDMYEGGKAVNSNAFMGISLILDSWVSSLITDVYGDVPYFDANKGRTDKILQPRFDRQKDIYEDLFRKLEEANELLKTATIGTSEASLDPIYNGDVAKWRKFGNSLYLRLLLRVSGTGELGAVDKIKEIVESNKSNYPIFASNNDSAILKFQATAPYLSEFAEYRTLDFSVNNGLAEFFINNLNSWNDPRLAKWATKKDNAYTGIKSGYAVGQGQDPISQYPADLQKEPLLGNIINYGELQFILAECAARGFISLNTAQSYYEAGVNAAITMWGFTVPDDYLTGSTARWSTSYNIIEQIQLISVQKYYTLFFTDFQSWIEYRRTGFPILPKGNGLQNDGMMPTRLKYPVNVQTLNRTNYQQAVANMGGDDLKTKVWWNR</sequence>
<dbReference type="InterPro" id="IPR011990">
    <property type="entry name" value="TPR-like_helical_dom_sf"/>
</dbReference>
<reference evidence="1 3" key="1">
    <citation type="submission" date="2019-02" db="EMBL/GenBank/DDBJ databases">
        <title>Pedobacter sp. RP-3-8 sp. nov., isolated from Arctic soil.</title>
        <authorList>
            <person name="Dahal R.H."/>
        </authorList>
    </citation>
    <scope>NUCLEOTIDE SEQUENCE [LARGE SCALE GENOMIC DNA]</scope>
    <source>
        <strain evidence="1 3">RP-3-8</strain>
    </source>
</reference>
<dbReference type="InterPro" id="IPR041662">
    <property type="entry name" value="SusD-like_2"/>
</dbReference>
<accession>A0A4R0MV92</accession>
<dbReference type="EMBL" id="SJSM01000015">
    <property type="protein sequence ID" value="TCC91065.1"/>
    <property type="molecule type" value="Genomic_DNA"/>
</dbReference>
<proteinExistence type="predicted"/>